<reference evidence="4 5" key="1">
    <citation type="submission" date="2024-02" db="EMBL/GenBank/DDBJ databases">
        <title>Genome and pathogenicity analysis of Helicobacter mastomyrinus isolated from mice.</title>
        <authorList>
            <person name="Zhu L."/>
        </authorList>
    </citation>
    <scope>NUCLEOTIDE SEQUENCE [LARGE SCALE GENOMIC DNA]</scope>
    <source>
        <strain evidence="4 5">Hm-17</strain>
    </source>
</reference>
<name>A0ABZ3F3Y9_9HELI</name>
<evidence type="ECO:0000313" key="5">
    <source>
        <dbReference type="Proteomes" id="UP001434737"/>
    </source>
</evidence>
<protein>
    <submittedName>
        <fullName evidence="4">DNA methyltransferase</fullName>
    </submittedName>
</protein>
<accession>A0ABZ3F3Y9</accession>
<dbReference type="GO" id="GO:0032259">
    <property type="term" value="P:methylation"/>
    <property type="evidence" value="ECO:0007669"/>
    <property type="project" value="UniProtKB-KW"/>
</dbReference>
<keyword evidence="1 4" id="KW-0489">Methyltransferase</keyword>
<dbReference type="Pfam" id="PF01555">
    <property type="entry name" value="N6_N4_Mtase"/>
    <property type="match status" value="1"/>
</dbReference>
<keyword evidence="5" id="KW-1185">Reference proteome</keyword>
<organism evidence="4 5">
    <name type="scientific">Helicobacter mastomyrinus</name>
    <dbReference type="NCBI Taxonomy" id="287948"/>
    <lineage>
        <taxon>Bacteria</taxon>
        <taxon>Pseudomonadati</taxon>
        <taxon>Campylobacterota</taxon>
        <taxon>Epsilonproteobacteria</taxon>
        <taxon>Campylobacterales</taxon>
        <taxon>Helicobacteraceae</taxon>
        <taxon>Helicobacter</taxon>
    </lineage>
</organism>
<dbReference type="GO" id="GO:0008168">
    <property type="term" value="F:methyltransferase activity"/>
    <property type="evidence" value="ECO:0007669"/>
    <property type="project" value="UniProtKB-KW"/>
</dbReference>
<proteinExistence type="predicted"/>
<dbReference type="InterPro" id="IPR002941">
    <property type="entry name" value="DNA_methylase_N4/N6"/>
</dbReference>
<feature type="domain" description="DNA methylase N-4/N-6" evidence="3">
    <location>
        <begin position="182"/>
        <end position="261"/>
    </location>
</feature>
<keyword evidence="2" id="KW-0808">Transferase</keyword>
<evidence type="ECO:0000313" key="4">
    <source>
        <dbReference type="EMBL" id="XAM17217.1"/>
    </source>
</evidence>
<dbReference type="EMBL" id="CP145316">
    <property type="protein sequence ID" value="XAM17217.1"/>
    <property type="molecule type" value="Genomic_DNA"/>
</dbReference>
<evidence type="ECO:0000259" key="3">
    <source>
        <dbReference type="Pfam" id="PF01555"/>
    </source>
</evidence>
<dbReference type="Gene3D" id="3.40.50.150">
    <property type="entry name" value="Vaccinia Virus protein VP39"/>
    <property type="match status" value="1"/>
</dbReference>
<sequence length="440" mass="49864">MQTFNFSLLDSAGFKEDSVREFIISPLLKALGFVLKIKNANKLEMALSAPLSKPTITGSNEKITFTRFPDYVLYLDKKAYCVLDAKAPSVKVDMQSKAERQAFYYAINAELKAPYYALCNGKNFNLFETNGQNLLYGFVCEELFENDFDNDKFKLLKQVLSTGLSSLKQDLQTQSVRVKKPDSWYLSRKLPKAILKPQKRKKARHFGCTAYFTRQSWDIVTQNIKNFTDEGDVVLDSFGGSGVTAIEAMMNGRLGIHTDLNPLSIFMVKALSAKVDLSELYDLSEEIIAEFESLKPKNEKEAKAILKNVSYYPNAIDSEFGEVATQKQQDSMLWIPKDEILPKGSDVESVLRLFSNTQLAELALLRKLIFKHTTPSGSKESRIHKRNMRYALILAFYNTLSMCNLTFHETPRGGGVSGIYTYYRYRIAPNPAKHQIANIL</sequence>
<dbReference type="Proteomes" id="UP001434737">
    <property type="component" value="Chromosome"/>
</dbReference>
<dbReference type="InterPro" id="IPR029063">
    <property type="entry name" value="SAM-dependent_MTases_sf"/>
</dbReference>
<evidence type="ECO:0000256" key="1">
    <source>
        <dbReference type="ARBA" id="ARBA00022603"/>
    </source>
</evidence>
<gene>
    <name evidence="4" type="ORF">V3I05_05870</name>
</gene>
<dbReference type="RefSeq" id="WP_343352948.1">
    <property type="nucleotide sequence ID" value="NZ_CP145316.1"/>
</dbReference>
<dbReference type="SUPFAM" id="SSF53335">
    <property type="entry name" value="S-adenosyl-L-methionine-dependent methyltransferases"/>
    <property type="match status" value="1"/>
</dbReference>
<evidence type="ECO:0000256" key="2">
    <source>
        <dbReference type="ARBA" id="ARBA00022679"/>
    </source>
</evidence>